<dbReference type="GO" id="GO:0016491">
    <property type="term" value="F:oxidoreductase activity"/>
    <property type="evidence" value="ECO:0007669"/>
    <property type="project" value="UniProtKB-KW"/>
</dbReference>
<organism evidence="7 8">
    <name type="scientific">Bacillus manliponensis</name>
    <dbReference type="NCBI Taxonomy" id="574376"/>
    <lineage>
        <taxon>Bacteria</taxon>
        <taxon>Bacillati</taxon>
        <taxon>Bacillota</taxon>
        <taxon>Bacilli</taxon>
        <taxon>Bacillales</taxon>
        <taxon>Bacillaceae</taxon>
        <taxon>Bacillus</taxon>
        <taxon>Bacillus cereus group</taxon>
    </lineage>
</organism>
<keyword evidence="3" id="KW-0560">Oxidoreductase</keyword>
<evidence type="ECO:0000313" key="7">
    <source>
        <dbReference type="EMBL" id="KEK18523.1"/>
    </source>
</evidence>
<keyword evidence="8" id="KW-1185">Reference proteome</keyword>
<evidence type="ECO:0000259" key="6">
    <source>
        <dbReference type="Pfam" id="PF01799"/>
    </source>
</evidence>
<gene>
    <name evidence="7" type="ORF">BAMA_04435</name>
</gene>
<evidence type="ECO:0000313" key="8">
    <source>
        <dbReference type="Proteomes" id="UP000027822"/>
    </source>
</evidence>
<dbReference type="OrthoDB" id="9796880at2"/>
<evidence type="ECO:0000256" key="1">
    <source>
        <dbReference type="ARBA" id="ARBA00022714"/>
    </source>
</evidence>
<dbReference type="Gene3D" id="1.10.150.120">
    <property type="entry name" value="[2Fe-2S]-binding domain"/>
    <property type="match status" value="1"/>
</dbReference>
<dbReference type="InterPro" id="IPR002888">
    <property type="entry name" value="2Fe-2S-bd"/>
</dbReference>
<name>A0A073K8E9_9BACI</name>
<dbReference type="EMBL" id="JOTN01000013">
    <property type="protein sequence ID" value="KEK18523.1"/>
    <property type="molecule type" value="Genomic_DNA"/>
</dbReference>
<dbReference type="InterPro" id="IPR051452">
    <property type="entry name" value="Diverse_Oxidoreductases"/>
</dbReference>
<keyword evidence="1" id="KW-0001">2Fe-2S</keyword>
<protein>
    <submittedName>
        <fullName evidence="7">Carbon monoxide dehydrogenase</fullName>
    </submittedName>
</protein>
<dbReference type="RefSeq" id="WP_034640522.1">
    <property type="nucleotide sequence ID" value="NZ_CBCSJC010000014.1"/>
</dbReference>
<feature type="domain" description="[2Fe-2S]-binding" evidence="6">
    <location>
        <begin position="77"/>
        <end position="150"/>
    </location>
</feature>
<dbReference type="PANTHER" id="PTHR44379:SF5">
    <property type="entry name" value="OXIDOREDUCTASE WITH IRON-SULFUR SUBUNIT"/>
    <property type="match status" value="1"/>
</dbReference>
<evidence type="ECO:0000256" key="5">
    <source>
        <dbReference type="ARBA" id="ARBA00023014"/>
    </source>
</evidence>
<proteinExistence type="predicted"/>
<dbReference type="eggNOG" id="COG2080">
    <property type="taxonomic scope" value="Bacteria"/>
</dbReference>
<dbReference type="Gene3D" id="3.10.20.30">
    <property type="match status" value="1"/>
</dbReference>
<dbReference type="InterPro" id="IPR012675">
    <property type="entry name" value="Beta-grasp_dom_sf"/>
</dbReference>
<keyword evidence="2" id="KW-0479">Metal-binding</keyword>
<keyword evidence="4" id="KW-0408">Iron</keyword>
<evidence type="ECO:0000256" key="4">
    <source>
        <dbReference type="ARBA" id="ARBA00023004"/>
    </source>
</evidence>
<dbReference type="Proteomes" id="UP000027822">
    <property type="component" value="Unassembled WGS sequence"/>
</dbReference>
<dbReference type="GO" id="GO:0051537">
    <property type="term" value="F:2 iron, 2 sulfur cluster binding"/>
    <property type="evidence" value="ECO:0007669"/>
    <property type="project" value="UniProtKB-KW"/>
</dbReference>
<accession>A0A073K8E9</accession>
<keyword evidence="5" id="KW-0411">Iron-sulfur</keyword>
<dbReference type="AlphaFoldDB" id="A0A073K8E9"/>
<evidence type="ECO:0000256" key="2">
    <source>
        <dbReference type="ARBA" id="ARBA00022723"/>
    </source>
</evidence>
<reference evidence="7 8" key="1">
    <citation type="submission" date="2014-06" db="EMBL/GenBank/DDBJ databases">
        <title>Draft genome sequence of Bacillus manliponensis JCM 15802 (MCCC 1A00708).</title>
        <authorList>
            <person name="Lai Q."/>
            <person name="Liu Y."/>
            <person name="Shao Z."/>
        </authorList>
    </citation>
    <scope>NUCLEOTIDE SEQUENCE [LARGE SCALE GENOMIC DNA]</scope>
    <source>
        <strain evidence="7 8">JCM 15802</strain>
    </source>
</reference>
<evidence type="ECO:0000256" key="3">
    <source>
        <dbReference type="ARBA" id="ARBA00023002"/>
    </source>
</evidence>
<dbReference type="STRING" id="574376.BAMA_04435"/>
<dbReference type="InterPro" id="IPR036010">
    <property type="entry name" value="2Fe-2S_ferredoxin-like_sf"/>
</dbReference>
<dbReference type="SUPFAM" id="SSF54292">
    <property type="entry name" value="2Fe-2S ferredoxin-like"/>
    <property type="match status" value="1"/>
</dbReference>
<sequence>MSEKLPTKLVINEERVEREILPTQRLVDFLREDLKLTGTHIGCDCVSCGACTVLIDGKPIKSCAVLTAQCHEKSITTVEGIGEKNNLSILQQAFQKHYALQCGFCTPGFLMIGTYIVNNYKELTDSEIAELLRGNYCRCTGYTPIIEAIKHSLSKGSNDESSGEVIK</sequence>
<dbReference type="Pfam" id="PF01799">
    <property type="entry name" value="Fer2_2"/>
    <property type="match status" value="1"/>
</dbReference>
<dbReference type="SUPFAM" id="SSF47741">
    <property type="entry name" value="CO dehydrogenase ISP C-domain like"/>
    <property type="match status" value="1"/>
</dbReference>
<dbReference type="GO" id="GO:0046872">
    <property type="term" value="F:metal ion binding"/>
    <property type="evidence" value="ECO:0007669"/>
    <property type="project" value="UniProtKB-KW"/>
</dbReference>
<comment type="caution">
    <text evidence="7">The sequence shown here is derived from an EMBL/GenBank/DDBJ whole genome shotgun (WGS) entry which is preliminary data.</text>
</comment>
<dbReference type="PANTHER" id="PTHR44379">
    <property type="entry name" value="OXIDOREDUCTASE WITH IRON-SULFUR SUBUNIT"/>
    <property type="match status" value="1"/>
</dbReference>
<dbReference type="InterPro" id="IPR036884">
    <property type="entry name" value="2Fe-2S-bd_dom_sf"/>
</dbReference>